<dbReference type="OrthoDB" id="6693203at2"/>
<dbReference type="EMBL" id="MSCP01000002">
    <property type="protein sequence ID" value="PQJ87521.1"/>
    <property type="molecule type" value="Genomic_DNA"/>
</dbReference>
<gene>
    <name evidence="2" type="ORF">BTO23_15560</name>
    <name evidence="1" type="ORF">GCM10007855_39980</name>
</gene>
<dbReference type="AlphaFoldDB" id="A0A2S7X863"/>
<dbReference type="RefSeq" id="WP_105063985.1">
    <property type="nucleotide sequence ID" value="NZ_BSOU01000022.1"/>
</dbReference>
<evidence type="ECO:0000313" key="1">
    <source>
        <dbReference type="EMBL" id="GLR77123.1"/>
    </source>
</evidence>
<evidence type="ECO:0000313" key="3">
    <source>
        <dbReference type="Proteomes" id="UP000239273"/>
    </source>
</evidence>
<keyword evidence="4" id="KW-1185">Reference proteome</keyword>
<comment type="caution">
    <text evidence="2">The sequence shown here is derived from an EMBL/GenBank/DDBJ whole genome shotgun (WGS) entry which is preliminary data.</text>
</comment>
<reference evidence="4" key="3">
    <citation type="journal article" date="2019" name="Int. J. Syst. Evol. Microbiol.">
        <title>The Global Catalogue of Microorganisms (GCM) 10K type strain sequencing project: providing services to taxonomists for standard genome sequencing and annotation.</title>
        <authorList>
            <consortium name="The Broad Institute Genomics Platform"/>
            <consortium name="The Broad Institute Genome Sequencing Center for Infectious Disease"/>
            <person name="Wu L."/>
            <person name="Ma J."/>
        </authorList>
    </citation>
    <scope>NUCLEOTIDE SEQUENCE [LARGE SCALE GENOMIC DNA]</scope>
    <source>
        <strain evidence="4">NBRC 105001</strain>
    </source>
</reference>
<proteinExistence type="predicted"/>
<reference evidence="2 3" key="2">
    <citation type="submission" date="2016-12" db="EMBL/GenBank/DDBJ databases">
        <title>Diversity of luminous bacteria.</title>
        <authorList>
            <person name="Yoshizawa S."/>
            <person name="Kogure K."/>
        </authorList>
    </citation>
    <scope>NUCLEOTIDE SEQUENCE [LARGE SCALE GENOMIC DNA]</scope>
    <source>
        <strain evidence="2 3">NBRC 105001</strain>
    </source>
</reference>
<sequence length="80" mass="9034">MKVKELQEKLANLDSDLQLIFYTEDEGMLKGKESFKLFEMLDVSVIDAERVRDVHGKPTLVIGKSEEAISMAVLNISSDF</sequence>
<reference evidence="1" key="4">
    <citation type="submission" date="2023-01" db="EMBL/GenBank/DDBJ databases">
        <title>Draft genome sequence of Aliivibrio sifiae strain NBRC 105001.</title>
        <authorList>
            <person name="Sun Q."/>
            <person name="Mori K."/>
        </authorList>
    </citation>
    <scope>NUCLEOTIDE SEQUENCE</scope>
    <source>
        <strain evidence="1">NBRC 105001</strain>
    </source>
</reference>
<dbReference type="EMBL" id="BSOU01000022">
    <property type="protein sequence ID" value="GLR77123.1"/>
    <property type="molecule type" value="Genomic_DNA"/>
</dbReference>
<organism evidence="2 3">
    <name type="scientific">Aliivibrio sifiae</name>
    <dbReference type="NCBI Taxonomy" id="566293"/>
    <lineage>
        <taxon>Bacteria</taxon>
        <taxon>Pseudomonadati</taxon>
        <taxon>Pseudomonadota</taxon>
        <taxon>Gammaproteobacteria</taxon>
        <taxon>Vibrionales</taxon>
        <taxon>Vibrionaceae</taxon>
        <taxon>Aliivibrio</taxon>
    </lineage>
</organism>
<dbReference type="Proteomes" id="UP001156660">
    <property type="component" value="Unassembled WGS sequence"/>
</dbReference>
<protein>
    <submittedName>
        <fullName evidence="2">Uncharacterized protein</fullName>
    </submittedName>
</protein>
<reference evidence="1" key="1">
    <citation type="journal article" date="2014" name="Int. J. Syst. Evol. Microbiol.">
        <title>Complete genome of a new Firmicutes species belonging to the dominant human colonic microbiota ('Ruminococcus bicirculans') reveals two chromosomes and a selective capacity to utilize plant glucans.</title>
        <authorList>
            <consortium name="NISC Comparative Sequencing Program"/>
            <person name="Wegmann U."/>
            <person name="Louis P."/>
            <person name="Goesmann A."/>
            <person name="Henrissat B."/>
            <person name="Duncan S.H."/>
            <person name="Flint H.J."/>
        </authorList>
    </citation>
    <scope>NUCLEOTIDE SEQUENCE</scope>
    <source>
        <strain evidence="1">NBRC 105001</strain>
    </source>
</reference>
<dbReference type="Proteomes" id="UP000239273">
    <property type="component" value="Unassembled WGS sequence"/>
</dbReference>
<evidence type="ECO:0000313" key="4">
    <source>
        <dbReference type="Proteomes" id="UP001156660"/>
    </source>
</evidence>
<name>A0A2S7X863_9GAMM</name>
<evidence type="ECO:0000313" key="2">
    <source>
        <dbReference type="EMBL" id="PQJ87521.1"/>
    </source>
</evidence>
<accession>A0A2S7X863</accession>